<reference evidence="1" key="1">
    <citation type="submission" date="2021-09" db="EMBL/GenBank/DDBJ databases">
        <authorList>
            <consortium name="AG Swart"/>
            <person name="Singh M."/>
            <person name="Singh A."/>
            <person name="Seah K."/>
            <person name="Emmerich C."/>
        </authorList>
    </citation>
    <scope>NUCLEOTIDE SEQUENCE</scope>
    <source>
        <strain evidence="1">ATCC30299</strain>
    </source>
</reference>
<dbReference type="Proteomes" id="UP001162131">
    <property type="component" value="Unassembled WGS sequence"/>
</dbReference>
<dbReference type="EMBL" id="CAJZBQ010000029">
    <property type="protein sequence ID" value="CAG9321813.1"/>
    <property type="molecule type" value="Genomic_DNA"/>
</dbReference>
<evidence type="ECO:0000313" key="2">
    <source>
        <dbReference type="Proteomes" id="UP001162131"/>
    </source>
</evidence>
<keyword evidence="2" id="KW-1185">Reference proteome</keyword>
<evidence type="ECO:0000313" key="1">
    <source>
        <dbReference type="EMBL" id="CAG9321813.1"/>
    </source>
</evidence>
<proteinExistence type="predicted"/>
<comment type="caution">
    <text evidence="1">The sequence shown here is derived from an EMBL/GenBank/DDBJ whole genome shotgun (WGS) entry which is preliminary data.</text>
</comment>
<sequence length="257" mass="29558">MFQNELAKVKLHKKEELSQEKSIARLIKFLSANEKSPLKNYHWKSPKALSKPPMNLQTLNDKGVALPSLRSIVKHKLFDANYQSPTFLLNKVSSMPDFRKFKLKTKKSLNAAEFENYTIRPQLSLKSKNKPKCSKQKFNPKLCILGNTKPFSINEASKLENSDAFTQPIRGNINNFQITPTIMKSQDFVFQPELDMVPLSTKSESLKKIKEVKKYSRKLKLESLSYNSKPKFRSIQVETDFQDLHGWADSSSLSKSR</sequence>
<accession>A0AAU9JE25</accession>
<gene>
    <name evidence="1" type="ORF">BSTOLATCC_MIC29722</name>
</gene>
<organism evidence="1 2">
    <name type="scientific">Blepharisma stoltei</name>
    <dbReference type="NCBI Taxonomy" id="1481888"/>
    <lineage>
        <taxon>Eukaryota</taxon>
        <taxon>Sar</taxon>
        <taxon>Alveolata</taxon>
        <taxon>Ciliophora</taxon>
        <taxon>Postciliodesmatophora</taxon>
        <taxon>Heterotrichea</taxon>
        <taxon>Heterotrichida</taxon>
        <taxon>Blepharismidae</taxon>
        <taxon>Blepharisma</taxon>
    </lineage>
</organism>
<name>A0AAU9JE25_9CILI</name>
<dbReference type="AlphaFoldDB" id="A0AAU9JE25"/>
<protein>
    <submittedName>
        <fullName evidence="1">Uncharacterized protein</fullName>
    </submittedName>
</protein>